<dbReference type="AlphaFoldDB" id="A0A3M6VB17"/>
<evidence type="ECO:0000313" key="3">
    <source>
        <dbReference type="EMBL" id="RMX63452.1"/>
    </source>
</evidence>
<dbReference type="STRING" id="542832.A0A3M6VB17"/>
<keyword evidence="1" id="KW-0175">Coiled coil</keyword>
<dbReference type="VEuPathDB" id="FungiDB:DD237_000968"/>
<name>A0A3M6VB17_9STRA</name>
<proteinExistence type="predicted"/>
<dbReference type="Proteomes" id="UP000282087">
    <property type="component" value="Unassembled WGS sequence"/>
</dbReference>
<evidence type="ECO:0000313" key="4">
    <source>
        <dbReference type="Proteomes" id="UP000282087"/>
    </source>
</evidence>
<reference evidence="3 4" key="1">
    <citation type="submission" date="2018-06" db="EMBL/GenBank/DDBJ databases">
        <title>Comparative genomics of downy mildews reveals potential adaptations to biotrophy.</title>
        <authorList>
            <person name="Fletcher K."/>
            <person name="Klosterman S.J."/>
            <person name="Derevnina L."/>
            <person name="Martin F."/>
            <person name="Koike S."/>
            <person name="Reyes Chin-Wo S."/>
            <person name="Mou B."/>
            <person name="Michelmore R."/>
        </authorList>
    </citation>
    <scope>NUCLEOTIDE SEQUENCE [LARGE SCALE GENOMIC DNA]</scope>
    <source>
        <strain evidence="3 4">R14</strain>
    </source>
</reference>
<evidence type="ECO:0000256" key="1">
    <source>
        <dbReference type="SAM" id="Coils"/>
    </source>
</evidence>
<gene>
    <name evidence="3" type="ORF">DD238_007078</name>
</gene>
<protein>
    <submittedName>
        <fullName evidence="3">Uncharacterized protein</fullName>
    </submittedName>
</protein>
<dbReference type="EMBL" id="QLLG01000399">
    <property type="protein sequence ID" value="RMX63452.1"/>
    <property type="molecule type" value="Genomic_DNA"/>
</dbReference>
<feature type="coiled-coil region" evidence="1">
    <location>
        <begin position="106"/>
        <end position="187"/>
    </location>
</feature>
<sequence length="223" mass="25390">MTSTVSNELLQFCACYKDNHTPRFVPQVDNHGEVLSSSVTDLSNDSTLTKDDLVFLSDLFGVANPTTNVSSVKLKQVTSTQPHSRKRPRSTKGVSETGRVLPKSQQQRQKLEIEFLRKQVVELQARIEELRARKMERKRQKLQGALNDTSPALNLWVNSTNSHVIAVQQLEEQNEKLRSQVTAYLGELKQYEHIARTQYLANDVLEPMHFTGHPATNYYSTSY</sequence>
<accession>A0A3M6VB17</accession>
<organism evidence="3 4">
    <name type="scientific">Peronospora effusa</name>
    <dbReference type="NCBI Taxonomy" id="542832"/>
    <lineage>
        <taxon>Eukaryota</taxon>
        <taxon>Sar</taxon>
        <taxon>Stramenopiles</taxon>
        <taxon>Oomycota</taxon>
        <taxon>Peronosporomycetes</taxon>
        <taxon>Peronosporales</taxon>
        <taxon>Peronosporaceae</taxon>
        <taxon>Peronospora</taxon>
    </lineage>
</organism>
<keyword evidence="4" id="KW-1185">Reference proteome</keyword>
<feature type="compositionally biased region" description="Polar residues" evidence="2">
    <location>
        <begin position="73"/>
        <end position="82"/>
    </location>
</feature>
<evidence type="ECO:0000256" key="2">
    <source>
        <dbReference type="SAM" id="MobiDB-lite"/>
    </source>
</evidence>
<feature type="region of interest" description="Disordered" evidence="2">
    <location>
        <begin position="73"/>
        <end position="105"/>
    </location>
</feature>
<comment type="caution">
    <text evidence="3">The sequence shown here is derived from an EMBL/GenBank/DDBJ whole genome shotgun (WGS) entry which is preliminary data.</text>
</comment>